<accession>A0ABM8I227</accession>
<proteinExistence type="predicted"/>
<name>A0ABM8I227_9FIRM</name>
<organism evidence="2 3">
    <name type="scientific">Claveliimonas bilis</name>
    <dbReference type="NCBI Taxonomy" id="3028070"/>
    <lineage>
        <taxon>Bacteria</taxon>
        <taxon>Bacillati</taxon>
        <taxon>Bacillota</taxon>
        <taxon>Clostridia</taxon>
        <taxon>Lachnospirales</taxon>
        <taxon>Lachnospiraceae</taxon>
        <taxon>Claveliimonas</taxon>
    </lineage>
</organism>
<keyword evidence="1" id="KW-0812">Transmembrane</keyword>
<sequence>MTTSIDMEHLKQDAVDIFHSGFTCSESVIYAIKKNFELDMPDDALAMSTGFPWGLGGGGCICGALAGSTMCIGYFFGRTKPGDPSNGFCFQLCNEMHDFFKEICGGTCCRVLTRGMEKDSPERKAQCTKFVIAAVEKTAQIIIREFEHSRFYNK</sequence>
<evidence type="ECO:0000313" key="3">
    <source>
        <dbReference type="Proteomes" id="UP001305815"/>
    </source>
</evidence>
<dbReference type="SUPFAM" id="SSF48695">
    <property type="entry name" value="Multiheme cytochromes"/>
    <property type="match status" value="1"/>
</dbReference>
<evidence type="ECO:0008006" key="4">
    <source>
        <dbReference type="Google" id="ProtNLM"/>
    </source>
</evidence>
<feature type="transmembrane region" description="Helical" evidence="1">
    <location>
        <begin position="53"/>
        <end position="76"/>
    </location>
</feature>
<dbReference type="RefSeq" id="WP_316265968.1">
    <property type="nucleotide sequence ID" value="NZ_AP027742.1"/>
</dbReference>
<keyword evidence="1" id="KW-0472">Membrane</keyword>
<keyword evidence="1" id="KW-1133">Transmembrane helix</keyword>
<protein>
    <recommendedName>
        <fullName evidence="4">C_GCAxxG_C_C family protein</fullName>
    </recommendedName>
</protein>
<dbReference type="Pfam" id="PF09719">
    <property type="entry name" value="C_GCAxxG_C_C"/>
    <property type="match status" value="1"/>
</dbReference>
<dbReference type="Proteomes" id="UP001305815">
    <property type="component" value="Chromosome"/>
</dbReference>
<evidence type="ECO:0000313" key="2">
    <source>
        <dbReference type="EMBL" id="BDZ75906.1"/>
    </source>
</evidence>
<keyword evidence="3" id="KW-1185">Reference proteome</keyword>
<dbReference type="InterPro" id="IPR036280">
    <property type="entry name" value="Multihaem_cyt_sf"/>
</dbReference>
<dbReference type="EMBL" id="AP027742">
    <property type="protein sequence ID" value="BDZ75906.1"/>
    <property type="molecule type" value="Genomic_DNA"/>
</dbReference>
<dbReference type="NCBIfam" id="TIGR01909">
    <property type="entry name" value="C_GCAxxG_C_C"/>
    <property type="match status" value="1"/>
</dbReference>
<dbReference type="InterPro" id="IPR010181">
    <property type="entry name" value="CGCAxxGCC_motif"/>
</dbReference>
<gene>
    <name evidence="2" type="ORF">Lac1_00890</name>
</gene>
<reference evidence="3" key="1">
    <citation type="journal article" date="2023" name="Int. J. Syst. Evol. Microbiol.">
        <title>Claveliimonas bilis gen. nov., sp. nov., deoxycholic acid-producing bacteria isolated from human faeces, and reclassification of Sellimonas monacensis Zenner et al. 2021 as Claveliimonas monacensis comb. nov.</title>
        <authorList>
            <person name="Hisatomi A."/>
            <person name="Kastawa N.W.E.P.G."/>
            <person name="Song I."/>
            <person name="Ohkuma M."/>
            <person name="Fukiya S."/>
            <person name="Sakamoto M."/>
        </authorList>
    </citation>
    <scope>NUCLEOTIDE SEQUENCE [LARGE SCALE GENOMIC DNA]</scope>
    <source>
        <strain evidence="3">12BBH14</strain>
    </source>
</reference>
<evidence type="ECO:0000256" key="1">
    <source>
        <dbReference type="SAM" id="Phobius"/>
    </source>
</evidence>